<protein>
    <recommendedName>
        <fullName evidence="4">TraX protein</fullName>
    </recommendedName>
</protein>
<dbReference type="EMBL" id="JACOPO010000003">
    <property type="protein sequence ID" value="MBC5722313.1"/>
    <property type="molecule type" value="Genomic_DNA"/>
</dbReference>
<dbReference type="InterPro" id="IPR008875">
    <property type="entry name" value="TraX"/>
</dbReference>
<keyword evidence="1" id="KW-0472">Membrane</keyword>
<evidence type="ECO:0000256" key="1">
    <source>
        <dbReference type="SAM" id="Phobius"/>
    </source>
</evidence>
<keyword evidence="3" id="KW-1185">Reference proteome</keyword>
<evidence type="ECO:0000313" key="2">
    <source>
        <dbReference type="EMBL" id="MBC5722313.1"/>
    </source>
</evidence>
<accession>A0A8J6J9V9</accession>
<evidence type="ECO:0000313" key="3">
    <source>
        <dbReference type="Proteomes" id="UP000628736"/>
    </source>
</evidence>
<sequence length="254" mass="29329">MSFFTLKLVALLSMLFDHVTSVWPVSWFVWDLFFPHATETPHIALAIQSLTDYIGRIAAPVFLFFIANGYRYTHSVKQYALRLLVFACLSEWPYYLLFGMHGNIIFTLFWGLITLWLFEHGNRLHPWLGWTLAAAVILIAEVLALAEGKGRYLILILAFYLTDHWSVSRKFLLFLFLLPVTRYALTWDLLSQAAAGTLTWRWIHLWAVNTIGPLLGVALTFRYNGKKGLTFPVGKYLWYFFYPAHLLILALMAG</sequence>
<feature type="transmembrane region" description="Helical" evidence="1">
    <location>
        <begin position="53"/>
        <end position="73"/>
    </location>
</feature>
<organism evidence="2 3">
    <name type="scientific">Flintibacter hominis</name>
    <dbReference type="NCBI Taxonomy" id="2763048"/>
    <lineage>
        <taxon>Bacteria</taxon>
        <taxon>Bacillati</taxon>
        <taxon>Bacillota</taxon>
        <taxon>Clostridia</taxon>
        <taxon>Eubacteriales</taxon>
        <taxon>Flintibacter</taxon>
    </lineage>
</organism>
<feature type="transmembrane region" description="Helical" evidence="1">
    <location>
        <begin position="124"/>
        <end position="146"/>
    </location>
</feature>
<dbReference type="Proteomes" id="UP000628736">
    <property type="component" value="Unassembled WGS sequence"/>
</dbReference>
<keyword evidence="1" id="KW-1133">Transmembrane helix</keyword>
<dbReference type="RefSeq" id="WP_186852507.1">
    <property type="nucleotide sequence ID" value="NZ_JACOPO010000003.1"/>
</dbReference>
<feature type="transmembrane region" description="Helical" evidence="1">
    <location>
        <begin position="205"/>
        <end position="224"/>
    </location>
</feature>
<feature type="transmembrane region" description="Helical" evidence="1">
    <location>
        <begin position="236"/>
        <end position="253"/>
    </location>
</feature>
<name>A0A8J6J9V9_9FIRM</name>
<keyword evidence="1" id="KW-0812">Transmembrane</keyword>
<feature type="transmembrane region" description="Helical" evidence="1">
    <location>
        <begin position="94"/>
        <end position="118"/>
    </location>
</feature>
<gene>
    <name evidence="2" type="ORF">H8S11_05770</name>
</gene>
<dbReference type="Pfam" id="PF05857">
    <property type="entry name" value="TraX"/>
    <property type="match status" value="1"/>
</dbReference>
<feature type="transmembrane region" description="Helical" evidence="1">
    <location>
        <begin position="167"/>
        <end position="185"/>
    </location>
</feature>
<comment type="caution">
    <text evidence="2">The sequence shown here is derived from an EMBL/GenBank/DDBJ whole genome shotgun (WGS) entry which is preliminary data.</text>
</comment>
<evidence type="ECO:0008006" key="4">
    <source>
        <dbReference type="Google" id="ProtNLM"/>
    </source>
</evidence>
<dbReference type="AlphaFoldDB" id="A0A8J6J9V9"/>
<reference evidence="2" key="1">
    <citation type="submission" date="2020-08" db="EMBL/GenBank/DDBJ databases">
        <title>Genome public.</title>
        <authorList>
            <person name="Liu C."/>
            <person name="Sun Q."/>
        </authorList>
    </citation>
    <scope>NUCLEOTIDE SEQUENCE</scope>
    <source>
        <strain evidence="2">NSJ-23</strain>
    </source>
</reference>
<proteinExistence type="predicted"/>